<dbReference type="PANTHER" id="PTHR43135">
    <property type="entry name" value="ALPHA-D-RIBOSE 1-METHYLPHOSPHONATE 5-TRIPHOSPHATE DIPHOSPHATASE"/>
    <property type="match status" value="1"/>
</dbReference>
<gene>
    <name evidence="4" type="ORF">DFR42_104331</name>
</gene>
<dbReference type="InterPro" id="IPR008979">
    <property type="entry name" value="Galactose-bd-like_sf"/>
</dbReference>
<dbReference type="EMBL" id="QJKB01000004">
    <property type="protein sequence ID" value="PXX43330.1"/>
    <property type="molecule type" value="Genomic_DNA"/>
</dbReference>
<keyword evidence="5" id="KW-1185">Reference proteome</keyword>
<feature type="signal peptide" evidence="1">
    <location>
        <begin position="1"/>
        <end position="23"/>
    </location>
</feature>
<dbReference type="Gene3D" id="1.20.58.520">
    <property type="entry name" value="Amidohydrolase"/>
    <property type="match status" value="1"/>
</dbReference>
<dbReference type="OrthoDB" id="9782972at2"/>
<dbReference type="Proteomes" id="UP000247792">
    <property type="component" value="Unassembled WGS sequence"/>
</dbReference>
<evidence type="ECO:0000259" key="3">
    <source>
        <dbReference type="Pfam" id="PF08547"/>
    </source>
</evidence>
<evidence type="ECO:0000313" key="5">
    <source>
        <dbReference type="Proteomes" id="UP000247792"/>
    </source>
</evidence>
<dbReference type="InterPro" id="IPR051781">
    <property type="entry name" value="Metallo-dep_Hydrolase"/>
</dbReference>
<dbReference type="SUPFAM" id="SSF51338">
    <property type="entry name" value="Composite domain of metallo-dependent hydrolases"/>
    <property type="match status" value="1"/>
</dbReference>
<proteinExistence type="predicted"/>
<dbReference type="GO" id="GO:0016810">
    <property type="term" value="F:hydrolase activity, acting on carbon-nitrogen (but not peptide) bonds"/>
    <property type="evidence" value="ECO:0007669"/>
    <property type="project" value="InterPro"/>
</dbReference>
<evidence type="ECO:0000313" key="4">
    <source>
        <dbReference type="EMBL" id="PXX43330.1"/>
    </source>
</evidence>
<dbReference type="AlphaFoldDB" id="A0A318J9S8"/>
<dbReference type="InterPro" id="IPR006680">
    <property type="entry name" value="Amidohydro-rel"/>
</dbReference>
<sequence>MHKTTLALAFALCTGGSHFSAQAAGFLIENTRVFDGQKILSARNVLIADGKIQDDNFKGKPAAGITVINGNGRTLLPGLIDAHVHAYQHQELPLLYGVTTQIDMFTNVDQMKEINEKMRKGENRERADLISAGVLATAPGGHGTEYGLAIPTLAKPEEAQAWVDARIAEGSHFIKIVIEHGHEKRPFNSLDNATVKALVKAAHLRNKLAVVHIGTLKEAQDALAAGADGLVHLFVEKHISDADVRELVKTAKSRKSFIIPTFSVLESIAGLKEEDVLTDKRMTAFLNKTQMQTMNAPYGQQARPDLLTAPKLLTVAMHKAGIPILAGTDAGNSGTQYGISLHHELASLVNAGMSPLAALSAATSVPASAFRLKDRGRIARGYKADLVLVEGEPDKDISNTRNIVEVWKDGERVTAQREQKQQEVVQQNVQKNLQFDLPQDGRIAQFSKGKLASPFGADWGASTDAFMGGKSSISLKLADTETINDQPVLNIDAEIRPGFAYPWAGLAVMTGKVPMEAVDLSKANTLKFRVKGDGNQYSVGISVKGSYIPISVPFKASEEWREISIAFSKFSGLDPAAITIIAFNAGPQPGSYRFQIADIRLLKE</sequence>
<dbReference type="InterPro" id="IPR011059">
    <property type="entry name" value="Metal-dep_hydrolase_composite"/>
</dbReference>
<dbReference type="SUPFAM" id="SSF49785">
    <property type="entry name" value="Galactose-binding domain-like"/>
    <property type="match status" value="1"/>
</dbReference>
<accession>A0A318J9S8</accession>
<comment type="caution">
    <text evidence="4">The sequence shown here is derived from an EMBL/GenBank/DDBJ whole genome shotgun (WGS) entry which is preliminary data.</text>
</comment>
<reference evidence="4 5" key="1">
    <citation type="submission" date="2018-05" db="EMBL/GenBank/DDBJ databases">
        <title>Genomic Encyclopedia of Type Strains, Phase IV (KMG-IV): sequencing the most valuable type-strain genomes for metagenomic binning, comparative biology and taxonomic classification.</title>
        <authorList>
            <person name="Goeker M."/>
        </authorList>
    </citation>
    <scope>NUCLEOTIDE SEQUENCE [LARGE SCALE GENOMIC DNA]</scope>
    <source>
        <strain evidence="4 5">DSM 19792</strain>
    </source>
</reference>
<dbReference type="RefSeq" id="WP_110255855.1">
    <property type="nucleotide sequence ID" value="NZ_QJKB01000004.1"/>
</dbReference>
<dbReference type="Gene3D" id="3.40.50.10910">
    <property type="entry name" value="Amidohydrolase"/>
    <property type="match status" value="1"/>
</dbReference>
<evidence type="ECO:0000259" key="2">
    <source>
        <dbReference type="Pfam" id="PF01979"/>
    </source>
</evidence>
<organism evidence="4 5">
    <name type="scientific">Undibacterium pigrum</name>
    <dbReference type="NCBI Taxonomy" id="401470"/>
    <lineage>
        <taxon>Bacteria</taxon>
        <taxon>Pseudomonadati</taxon>
        <taxon>Pseudomonadota</taxon>
        <taxon>Betaproteobacteria</taxon>
        <taxon>Burkholderiales</taxon>
        <taxon>Oxalobacteraceae</taxon>
        <taxon>Undibacterium</taxon>
    </lineage>
</organism>
<dbReference type="InterPro" id="IPR013857">
    <property type="entry name" value="NADH-UbQ_OxRdtase-assoc_prot30"/>
</dbReference>
<keyword evidence="4" id="KW-0378">Hydrolase</keyword>
<dbReference type="InterPro" id="IPR032466">
    <property type="entry name" value="Metal_Hydrolase"/>
</dbReference>
<dbReference type="Gene3D" id="3.30.110.90">
    <property type="entry name" value="Amidohydrolase"/>
    <property type="match status" value="1"/>
</dbReference>
<feature type="domain" description="Amidohydrolase-related" evidence="2">
    <location>
        <begin position="74"/>
        <end position="413"/>
    </location>
</feature>
<dbReference type="PANTHER" id="PTHR43135:SF3">
    <property type="entry name" value="ALPHA-D-RIBOSE 1-METHYLPHOSPHONATE 5-TRIPHOSPHATE DIPHOSPHATASE"/>
    <property type="match status" value="1"/>
</dbReference>
<dbReference type="Gene3D" id="2.60.120.430">
    <property type="entry name" value="Galactose-binding lectin"/>
    <property type="match status" value="1"/>
</dbReference>
<dbReference type="Gene3D" id="2.30.40.10">
    <property type="entry name" value="Urease, subunit C, domain 1"/>
    <property type="match status" value="1"/>
</dbReference>
<feature type="domain" description="NADH:ubiquinone oxidoreductase intermediate-associated protein 30" evidence="3">
    <location>
        <begin position="457"/>
        <end position="571"/>
    </location>
</feature>
<feature type="chain" id="PRO_5016459033" evidence="1">
    <location>
        <begin position="24"/>
        <end position="604"/>
    </location>
</feature>
<evidence type="ECO:0000256" key="1">
    <source>
        <dbReference type="SAM" id="SignalP"/>
    </source>
</evidence>
<dbReference type="Pfam" id="PF08547">
    <property type="entry name" value="CIA30"/>
    <property type="match status" value="1"/>
</dbReference>
<dbReference type="Pfam" id="PF01979">
    <property type="entry name" value="Amidohydro_1"/>
    <property type="match status" value="1"/>
</dbReference>
<dbReference type="SUPFAM" id="SSF51556">
    <property type="entry name" value="Metallo-dependent hydrolases"/>
    <property type="match status" value="1"/>
</dbReference>
<keyword evidence="1" id="KW-0732">Signal</keyword>
<protein>
    <submittedName>
        <fullName evidence="4">Imidazolonepropionase-like amidohydrolase</fullName>
    </submittedName>
</protein>
<name>A0A318J9S8_9BURK</name>